<dbReference type="RefSeq" id="WP_377244340.1">
    <property type="nucleotide sequence ID" value="NZ_JBHLUH010000004.1"/>
</dbReference>
<dbReference type="InterPro" id="IPR017881">
    <property type="entry name" value="NirD"/>
</dbReference>
<accession>A0ABV6LVL3</accession>
<organism evidence="8 9">
    <name type="scientific">Phytohabitans kaempferiae</name>
    <dbReference type="NCBI Taxonomy" id="1620943"/>
    <lineage>
        <taxon>Bacteria</taxon>
        <taxon>Bacillati</taxon>
        <taxon>Actinomycetota</taxon>
        <taxon>Actinomycetes</taxon>
        <taxon>Micromonosporales</taxon>
        <taxon>Micromonosporaceae</taxon>
    </lineage>
</organism>
<gene>
    <name evidence="8" type="primary">nirD</name>
    <name evidence="8" type="ORF">ACFFIA_01985</name>
</gene>
<evidence type="ECO:0000313" key="9">
    <source>
        <dbReference type="Proteomes" id="UP001589867"/>
    </source>
</evidence>
<dbReference type="EMBL" id="JBHLUH010000004">
    <property type="protein sequence ID" value="MFC0526431.1"/>
    <property type="molecule type" value="Genomic_DNA"/>
</dbReference>
<keyword evidence="1" id="KW-0001">2Fe-2S</keyword>
<keyword evidence="5" id="KW-0411">Iron-sulfur</keyword>
<keyword evidence="4" id="KW-0408">Iron</keyword>
<evidence type="ECO:0000256" key="6">
    <source>
        <dbReference type="ARBA" id="ARBA00023063"/>
    </source>
</evidence>
<dbReference type="InterPro" id="IPR017941">
    <property type="entry name" value="Rieske_2Fe-2S"/>
</dbReference>
<dbReference type="PROSITE" id="PS51300">
    <property type="entry name" value="NIRD"/>
    <property type="match status" value="1"/>
</dbReference>
<proteinExistence type="predicted"/>
<feature type="domain" description="Rieske" evidence="7">
    <location>
        <begin position="10"/>
        <end position="110"/>
    </location>
</feature>
<keyword evidence="6" id="KW-0534">Nitrate assimilation</keyword>
<dbReference type="PROSITE" id="PS51296">
    <property type="entry name" value="RIESKE"/>
    <property type="match status" value="1"/>
</dbReference>
<dbReference type="NCBIfam" id="TIGR02378">
    <property type="entry name" value="nirD_assim_sml"/>
    <property type="match status" value="1"/>
</dbReference>
<comment type="caution">
    <text evidence="8">The sequence shown here is derived from an EMBL/GenBank/DDBJ whole genome shotgun (WGS) entry which is preliminary data.</text>
</comment>
<dbReference type="CDD" id="cd03529">
    <property type="entry name" value="Rieske_NirD"/>
    <property type="match status" value="1"/>
</dbReference>
<dbReference type="Proteomes" id="UP001589867">
    <property type="component" value="Unassembled WGS sequence"/>
</dbReference>
<keyword evidence="3" id="KW-0560">Oxidoreductase</keyword>
<dbReference type="InterPro" id="IPR036922">
    <property type="entry name" value="Rieske_2Fe-2S_sf"/>
</dbReference>
<dbReference type="InterPro" id="IPR012748">
    <property type="entry name" value="Rieske-like_NirD"/>
</dbReference>
<dbReference type="PANTHER" id="PTHR40562:SF1">
    <property type="entry name" value="NITRITE REDUCTASE (NADH) SMALL SUBUNIT"/>
    <property type="match status" value="1"/>
</dbReference>
<dbReference type="SUPFAM" id="SSF50022">
    <property type="entry name" value="ISP domain"/>
    <property type="match status" value="1"/>
</dbReference>
<dbReference type="Gene3D" id="2.102.10.10">
    <property type="entry name" value="Rieske [2Fe-2S] iron-sulphur domain"/>
    <property type="match status" value="1"/>
</dbReference>
<reference evidence="8 9" key="1">
    <citation type="submission" date="2024-09" db="EMBL/GenBank/DDBJ databases">
        <authorList>
            <person name="Sun Q."/>
            <person name="Mori K."/>
        </authorList>
    </citation>
    <scope>NUCLEOTIDE SEQUENCE [LARGE SCALE GENOMIC DNA]</scope>
    <source>
        <strain evidence="8 9">TBRC 3947</strain>
    </source>
</reference>
<sequence length="113" mass="12309">MTDTLTARWEKICPQRHVEPERGVAALVGDAQVAIFRTYDGQLFAIDNRDPIAGANVMSRGIVGSRGDVPTVASPLHKEVYDLRTGECLDVAGVAVRTFPVRVRGDMVEVCAR</sequence>
<evidence type="ECO:0000313" key="8">
    <source>
        <dbReference type="EMBL" id="MFC0526431.1"/>
    </source>
</evidence>
<dbReference type="Pfam" id="PF13806">
    <property type="entry name" value="Rieske_2"/>
    <property type="match status" value="1"/>
</dbReference>
<protein>
    <submittedName>
        <fullName evidence="8">Nitrite reductase small subunit NirD</fullName>
    </submittedName>
</protein>
<dbReference type="PANTHER" id="PTHR40562">
    <property type="match status" value="1"/>
</dbReference>
<evidence type="ECO:0000256" key="2">
    <source>
        <dbReference type="ARBA" id="ARBA00022723"/>
    </source>
</evidence>
<keyword evidence="9" id="KW-1185">Reference proteome</keyword>
<keyword evidence="2" id="KW-0479">Metal-binding</keyword>
<evidence type="ECO:0000256" key="3">
    <source>
        <dbReference type="ARBA" id="ARBA00023002"/>
    </source>
</evidence>
<evidence type="ECO:0000256" key="5">
    <source>
        <dbReference type="ARBA" id="ARBA00023014"/>
    </source>
</evidence>
<evidence type="ECO:0000259" key="7">
    <source>
        <dbReference type="PROSITE" id="PS51296"/>
    </source>
</evidence>
<evidence type="ECO:0000256" key="1">
    <source>
        <dbReference type="ARBA" id="ARBA00022714"/>
    </source>
</evidence>
<evidence type="ECO:0000256" key="4">
    <source>
        <dbReference type="ARBA" id="ARBA00023004"/>
    </source>
</evidence>
<name>A0ABV6LVL3_9ACTN</name>